<sequence>MFADDTSYLFSGDSMSEVVENAQSSVNSVVQWINSNKLVLNASKSLIINFNLREIIRKESLLVKTSRKSIPQEKCTKFLGIYLDSNLKWNTHIDSLSKSLASSAYAIFKLKSFSSDKVLLSFYYAHFYSKVKYGILFWGRSNLTHRIFLIQKQVVRSIVGVKKRTSCRNIFRQLGLLPVPAIYILEILMFVKENPKEFSVNNYNHSYNTRRGKDFCIPAHRLSMSENNPRYMGSLLFNKLPERFKSETRHKQFKFQVMHFLLSQCYYSVEEYLSDSCT</sequence>
<evidence type="ECO:0000313" key="1">
    <source>
        <dbReference type="EMBL" id="KAB0802581.1"/>
    </source>
</evidence>
<dbReference type="InParanoid" id="A0A5N4AZ03"/>
<protein>
    <recommendedName>
        <fullName evidence="3">Reverse transcriptase domain-containing protein</fullName>
    </recommendedName>
</protein>
<comment type="caution">
    <text evidence="1">The sequence shown here is derived from an EMBL/GenBank/DDBJ whole genome shotgun (WGS) entry which is preliminary data.</text>
</comment>
<evidence type="ECO:0000313" key="2">
    <source>
        <dbReference type="Proteomes" id="UP000327044"/>
    </source>
</evidence>
<reference evidence="1 2" key="1">
    <citation type="journal article" date="2018" name="Elife">
        <title>Firefly genomes illuminate parallel origins of bioluminescence in beetles.</title>
        <authorList>
            <person name="Fallon T.R."/>
            <person name="Lower S.E."/>
            <person name="Chang C.H."/>
            <person name="Bessho-Uehara M."/>
            <person name="Martin G.J."/>
            <person name="Bewick A.J."/>
            <person name="Behringer M."/>
            <person name="Debat H.J."/>
            <person name="Wong I."/>
            <person name="Day J.C."/>
            <person name="Suvorov A."/>
            <person name="Silva C.J."/>
            <person name="Stanger-Hall K.F."/>
            <person name="Hall D.W."/>
            <person name="Schmitz R.J."/>
            <person name="Nelson D.R."/>
            <person name="Lewis S.M."/>
            <person name="Shigenobu S."/>
            <person name="Bybee S.M."/>
            <person name="Larracuente A.M."/>
            <person name="Oba Y."/>
            <person name="Weng J.K."/>
        </authorList>
    </citation>
    <scope>NUCLEOTIDE SEQUENCE [LARGE SCALE GENOMIC DNA]</scope>
    <source>
        <strain evidence="1">1611_PpyrPB1</strain>
        <tissue evidence="1">Whole body</tissue>
    </source>
</reference>
<name>A0A5N4AZ03_PHOPY</name>
<gene>
    <name evidence="1" type="ORF">PPYR_04767</name>
</gene>
<dbReference type="AlphaFoldDB" id="A0A5N4AZ03"/>
<keyword evidence="2" id="KW-1185">Reference proteome</keyword>
<dbReference type="PANTHER" id="PTHR33332">
    <property type="entry name" value="REVERSE TRANSCRIPTASE DOMAIN-CONTAINING PROTEIN"/>
    <property type="match status" value="1"/>
</dbReference>
<dbReference type="Proteomes" id="UP000327044">
    <property type="component" value="Unassembled WGS sequence"/>
</dbReference>
<organism evidence="1 2">
    <name type="scientific">Photinus pyralis</name>
    <name type="common">Common eastern firefly</name>
    <name type="synonym">Lampyris pyralis</name>
    <dbReference type="NCBI Taxonomy" id="7054"/>
    <lineage>
        <taxon>Eukaryota</taxon>
        <taxon>Metazoa</taxon>
        <taxon>Ecdysozoa</taxon>
        <taxon>Arthropoda</taxon>
        <taxon>Hexapoda</taxon>
        <taxon>Insecta</taxon>
        <taxon>Pterygota</taxon>
        <taxon>Neoptera</taxon>
        <taxon>Endopterygota</taxon>
        <taxon>Coleoptera</taxon>
        <taxon>Polyphaga</taxon>
        <taxon>Elateriformia</taxon>
        <taxon>Elateroidea</taxon>
        <taxon>Lampyridae</taxon>
        <taxon>Lampyrinae</taxon>
        <taxon>Photinus</taxon>
    </lineage>
</organism>
<dbReference type="EMBL" id="VVIM01000002">
    <property type="protein sequence ID" value="KAB0802581.1"/>
    <property type="molecule type" value="Genomic_DNA"/>
</dbReference>
<evidence type="ECO:0008006" key="3">
    <source>
        <dbReference type="Google" id="ProtNLM"/>
    </source>
</evidence>
<accession>A0A5N4AZ03</accession>
<proteinExistence type="predicted"/>